<dbReference type="InterPro" id="IPR036736">
    <property type="entry name" value="ACP-like_sf"/>
</dbReference>
<dbReference type="PROSITE" id="PS50075">
    <property type="entry name" value="CARRIER"/>
    <property type="match status" value="1"/>
</dbReference>
<dbReference type="SUPFAM" id="SSF47336">
    <property type="entry name" value="ACP-like"/>
    <property type="match status" value="1"/>
</dbReference>
<dbReference type="OrthoDB" id="9810922at2"/>
<evidence type="ECO:0000313" key="2">
    <source>
        <dbReference type="EMBL" id="SDJ36071.1"/>
    </source>
</evidence>
<feature type="domain" description="Carrier" evidence="1">
    <location>
        <begin position="1"/>
        <end position="80"/>
    </location>
</feature>
<name>A0A1G8T3W1_9RHOB</name>
<evidence type="ECO:0000313" key="3">
    <source>
        <dbReference type="Proteomes" id="UP000199340"/>
    </source>
</evidence>
<reference evidence="2 3" key="1">
    <citation type="submission" date="2016-10" db="EMBL/GenBank/DDBJ databases">
        <authorList>
            <person name="de Groot N.N."/>
        </authorList>
    </citation>
    <scope>NUCLEOTIDE SEQUENCE [LARGE SCALE GENOMIC DNA]</scope>
    <source>
        <strain evidence="2 3">DSM 28010</strain>
    </source>
</reference>
<proteinExistence type="predicted"/>
<dbReference type="InterPro" id="IPR009081">
    <property type="entry name" value="PP-bd_ACP"/>
</dbReference>
<accession>A0A1G8T3W1</accession>
<dbReference type="Gene3D" id="1.10.1200.10">
    <property type="entry name" value="ACP-like"/>
    <property type="match status" value="1"/>
</dbReference>
<sequence length="81" mass="9206">MTEEEIRRAYIEELTEVAPDISPDEIGNEAHIQDDLDLDSMDILNFVTALHERLGIDIPEPDYPRIATLGKAIRYLGQRLA</sequence>
<gene>
    <name evidence="2" type="ORF">SAMN05421850_1168</name>
</gene>
<evidence type="ECO:0000259" key="1">
    <source>
        <dbReference type="PROSITE" id="PS50075"/>
    </source>
</evidence>
<keyword evidence="3" id="KW-1185">Reference proteome</keyword>
<protein>
    <submittedName>
        <fullName evidence="2">Acyl carrier protein</fullName>
    </submittedName>
</protein>
<dbReference type="STRING" id="490829.SAMN05421850_1168"/>
<dbReference type="EMBL" id="FNEB01000016">
    <property type="protein sequence ID" value="SDJ36071.1"/>
    <property type="molecule type" value="Genomic_DNA"/>
</dbReference>
<dbReference type="Proteomes" id="UP000199340">
    <property type="component" value="Unassembled WGS sequence"/>
</dbReference>
<dbReference type="Pfam" id="PF00550">
    <property type="entry name" value="PP-binding"/>
    <property type="match status" value="1"/>
</dbReference>
<organism evidence="2 3">
    <name type="scientific">Lutimaribacter saemankumensis</name>
    <dbReference type="NCBI Taxonomy" id="490829"/>
    <lineage>
        <taxon>Bacteria</taxon>
        <taxon>Pseudomonadati</taxon>
        <taxon>Pseudomonadota</taxon>
        <taxon>Alphaproteobacteria</taxon>
        <taxon>Rhodobacterales</taxon>
        <taxon>Roseobacteraceae</taxon>
        <taxon>Lutimaribacter</taxon>
    </lineage>
</organism>
<dbReference type="AlphaFoldDB" id="A0A1G8T3W1"/>